<evidence type="ECO:0000256" key="1">
    <source>
        <dbReference type="SAM" id="MobiDB-lite"/>
    </source>
</evidence>
<sequence>MGEPGEFDDDYNFRDDTPAGQDPDRRSRTLRQYHRLLWSKPLPDGRPFQLHAGRAFSPYLVYEADGTSFVLGSDAITSSYTRWSRRKSKSLADAITALDEDQRSRYLNPPYTIGSAMIWPVRTKDRPTMNTARGLRLSIADRMDLTLECIRRHYEGEPESPLADVITAYADFFALFGGFREFVDFFHFQDLVTPDYDEVRFYLPFDDFTRSGTPTTTEEYVTYREATLEFIEGRKRRMAEWVMKHHPRD</sequence>
<reference evidence="2" key="2">
    <citation type="submission" date="2020-09" db="EMBL/GenBank/DDBJ databases">
        <authorList>
            <person name="Sun Q."/>
            <person name="Zhou Y."/>
        </authorList>
    </citation>
    <scope>NUCLEOTIDE SEQUENCE</scope>
    <source>
        <strain evidence="2">CGMCC 1.12187</strain>
    </source>
</reference>
<dbReference type="Proteomes" id="UP000638848">
    <property type="component" value="Unassembled WGS sequence"/>
</dbReference>
<accession>A0A917GYG6</accession>
<dbReference type="RefSeq" id="WP_188537549.1">
    <property type="nucleotide sequence ID" value="NZ_BMEQ01000012.1"/>
</dbReference>
<evidence type="ECO:0000313" key="2">
    <source>
        <dbReference type="EMBL" id="GGG60443.1"/>
    </source>
</evidence>
<dbReference type="Pfam" id="PF22507">
    <property type="entry name" value="DUF6994"/>
    <property type="match status" value="1"/>
</dbReference>
<reference evidence="2" key="1">
    <citation type="journal article" date="2014" name="Int. J. Syst. Evol. Microbiol.">
        <title>Complete genome sequence of Corynebacterium casei LMG S-19264T (=DSM 44701T), isolated from a smear-ripened cheese.</title>
        <authorList>
            <consortium name="US DOE Joint Genome Institute (JGI-PGF)"/>
            <person name="Walter F."/>
            <person name="Albersmeier A."/>
            <person name="Kalinowski J."/>
            <person name="Ruckert C."/>
        </authorList>
    </citation>
    <scope>NUCLEOTIDE SEQUENCE</scope>
    <source>
        <strain evidence="2">CGMCC 1.12187</strain>
    </source>
</reference>
<name>A0A917GYG6_9MICC</name>
<feature type="compositionally biased region" description="Basic and acidic residues" evidence="1">
    <location>
        <begin position="11"/>
        <end position="26"/>
    </location>
</feature>
<proteinExistence type="predicted"/>
<organism evidence="2 3">
    <name type="scientific">Kocuria dechangensis</name>
    <dbReference type="NCBI Taxonomy" id="1176249"/>
    <lineage>
        <taxon>Bacteria</taxon>
        <taxon>Bacillati</taxon>
        <taxon>Actinomycetota</taxon>
        <taxon>Actinomycetes</taxon>
        <taxon>Micrococcales</taxon>
        <taxon>Micrococcaceae</taxon>
        <taxon>Kocuria</taxon>
    </lineage>
</organism>
<dbReference type="AlphaFoldDB" id="A0A917GYG6"/>
<evidence type="ECO:0000313" key="3">
    <source>
        <dbReference type="Proteomes" id="UP000638848"/>
    </source>
</evidence>
<feature type="region of interest" description="Disordered" evidence="1">
    <location>
        <begin position="1"/>
        <end position="26"/>
    </location>
</feature>
<comment type="caution">
    <text evidence="2">The sequence shown here is derived from an EMBL/GenBank/DDBJ whole genome shotgun (WGS) entry which is preliminary data.</text>
</comment>
<keyword evidence="3" id="KW-1185">Reference proteome</keyword>
<gene>
    <name evidence="2" type="ORF">GCM10011374_24120</name>
</gene>
<dbReference type="EMBL" id="BMEQ01000012">
    <property type="protein sequence ID" value="GGG60443.1"/>
    <property type="molecule type" value="Genomic_DNA"/>
</dbReference>
<feature type="compositionally biased region" description="Acidic residues" evidence="1">
    <location>
        <begin position="1"/>
        <end position="10"/>
    </location>
</feature>
<dbReference type="InterPro" id="IPR054263">
    <property type="entry name" value="DUF6994"/>
</dbReference>
<protein>
    <submittedName>
        <fullName evidence="2">Uncharacterized protein</fullName>
    </submittedName>
</protein>